<proteinExistence type="predicted"/>
<organism evidence="1 2">
    <name type="scientific">Sphaerisporangium melleum</name>
    <dbReference type="NCBI Taxonomy" id="321316"/>
    <lineage>
        <taxon>Bacteria</taxon>
        <taxon>Bacillati</taxon>
        <taxon>Actinomycetota</taxon>
        <taxon>Actinomycetes</taxon>
        <taxon>Streptosporangiales</taxon>
        <taxon>Streptosporangiaceae</taxon>
        <taxon>Sphaerisporangium</taxon>
    </lineage>
</organism>
<evidence type="ECO:0000313" key="2">
    <source>
        <dbReference type="Proteomes" id="UP000645217"/>
    </source>
</evidence>
<sequence length="67" mass="7028">MYTVGAVGDLLTEAAVQVKKVLTYTAIAFVAFYLFTRPADAASAVRGAMDTVVNAADSLALFVARLT</sequence>
<dbReference type="Proteomes" id="UP000645217">
    <property type="component" value="Unassembled WGS sequence"/>
</dbReference>
<gene>
    <name evidence="1" type="ORF">GCM10007964_49050</name>
</gene>
<protein>
    <submittedName>
        <fullName evidence="1">Uncharacterized protein</fullName>
    </submittedName>
</protein>
<comment type="caution">
    <text evidence="1">The sequence shown here is derived from an EMBL/GenBank/DDBJ whole genome shotgun (WGS) entry which is preliminary data.</text>
</comment>
<name>A0A917RDI2_9ACTN</name>
<dbReference type="EMBL" id="BMNT01000028">
    <property type="protein sequence ID" value="GGL01123.1"/>
    <property type="molecule type" value="Genomic_DNA"/>
</dbReference>
<keyword evidence="2" id="KW-1185">Reference proteome</keyword>
<accession>A0A917RDI2</accession>
<dbReference type="AlphaFoldDB" id="A0A917RDI2"/>
<reference evidence="1" key="1">
    <citation type="journal article" date="2014" name="Int. J. Syst. Evol. Microbiol.">
        <title>Complete genome sequence of Corynebacterium casei LMG S-19264T (=DSM 44701T), isolated from a smear-ripened cheese.</title>
        <authorList>
            <consortium name="US DOE Joint Genome Institute (JGI-PGF)"/>
            <person name="Walter F."/>
            <person name="Albersmeier A."/>
            <person name="Kalinowski J."/>
            <person name="Ruckert C."/>
        </authorList>
    </citation>
    <scope>NUCLEOTIDE SEQUENCE</scope>
    <source>
        <strain evidence="1">JCM 13064</strain>
    </source>
</reference>
<evidence type="ECO:0000313" key="1">
    <source>
        <dbReference type="EMBL" id="GGL01123.1"/>
    </source>
</evidence>
<reference evidence="1" key="2">
    <citation type="submission" date="2020-09" db="EMBL/GenBank/DDBJ databases">
        <authorList>
            <person name="Sun Q."/>
            <person name="Ohkuma M."/>
        </authorList>
    </citation>
    <scope>NUCLEOTIDE SEQUENCE</scope>
    <source>
        <strain evidence="1">JCM 13064</strain>
    </source>
</reference>